<dbReference type="PANTHER" id="PTHR10098">
    <property type="entry name" value="RAPSYN-RELATED"/>
    <property type="match status" value="1"/>
</dbReference>
<dbReference type="SUPFAM" id="SSF48452">
    <property type="entry name" value="TPR-like"/>
    <property type="match status" value="1"/>
</dbReference>
<name>A0A543J5Y1_9PSEU</name>
<evidence type="ECO:0008006" key="3">
    <source>
        <dbReference type="Google" id="ProtNLM"/>
    </source>
</evidence>
<dbReference type="Proteomes" id="UP000316628">
    <property type="component" value="Unassembled WGS sequence"/>
</dbReference>
<gene>
    <name evidence="1" type="ORF">FHX81_0448</name>
</gene>
<dbReference type="PANTHER" id="PTHR10098:SF108">
    <property type="entry name" value="TETRATRICOPEPTIDE REPEAT PROTEIN 28"/>
    <property type="match status" value="1"/>
</dbReference>
<dbReference type="AlphaFoldDB" id="A0A543J5Y1"/>
<dbReference type="Gene3D" id="1.25.40.10">
    <property type="entry name" value="Tetratricopeptide repeat domain"/>
    <property type="match status" value="1"/>
</dbReference>
<comment type="caution">
    <text evidence="1">The sequence shown here is derived from an EMBL/GenBank/DDBJ whole genome shotgun (WGS) entry which is preliminary data.</text>
</comment>
<organism evidence="1 2">
    <name type="scientific">Saccharothrix saharensis</name>
    <dbReference type="NCBI Taxonomy" id="571190"/>
    <lineage>
        <taxon>Bacteria</taxon>
        <taxon>Bacillati</taxon>
        <taxon>Actinomycetota</taxon>
        <taxon>Actinomycetes</taxon>
        <taxon>Pseudonocardiales</taxon>
        <taxon>Pseudonocardiaceae</taxon>
        <taxon>Saccharothrix</taxon>
    </lineage>
</organism>
<evidence type="ECO:0000313" key="2">
    <source>
        <dbReference type="Proteomes" id="UP000316628"/>
    </source>
</evidence>
<reference evidence="1 2" key="1">
    <citation type="submission" date="2019-06" db="EMBL/GenBank/DDBJ databases">
        <title>Sequencing the genomes of 1000 actinobacteria strains.</title>
        <authorList>
            <person name="Klenk H.-P."/>
        </authorList>
    </citation>
    <scope>NUCLEOTIDE SEQUENCE [LARGE SCALE GENOMIC DNA]</scope>
    <source>
        <strain evidence="1 2">DSM 45456</strain>
    </source>
</reference>
<sequence length="471" mass="52036">MNHAVRADYDGLTPLGQALFRLIGTQPTSRFSFRMLTALLPPAPEHPLAAGTKEAADYQLDLDPANSLSRRDSRVRQLIDELTRADLLVDYPLDTASESAAGDPTGMAGPVWTIEAVPHQVARELADTLDLPEVRAAVVVRVVDQVLWPALRAADTLVTPYRRRMPSLARPGALAAIGEVAFTDRAQALTWLDLHIDTIAAYVRALYTMGEYQRVLLLVDALWPLWLHRKHYTMRLELDALALRAAGELHDEAAQAEMLKRIGLVQISMGGYEEAHEALRAALALRLTLRDQWGQADCRNALGLYHRAVGNSDFAATQFRLAANTYRVVGALREQCLANHNLGALYVDTGQYNLALVQLQRTVEEFAALAEPDEYNALRVRIDLARAHLGLRHYREARDLAVEALGGLAAFANAVESARAVELLADIARATEDSSYRQRLAEALSLYESVNSPHANRIRDLLADVTAQDKH</sequence>
<evidence type="ECO:0000313" key="1">
    <source>
        <dbReference type="EMBL" id="TQM78192.1"/>
    </source>
</evidence>
<keyword evidence="2" id="KW-1185">Reference proteome</keyword>
<dbReference type="EMBL" id="VFPP01000001">
    <property type="protein sequence ID" value="TQM78192.1"/>
    <property type="molecule type" value="Genomic_DNA"/>
</dbReference>
<accession>A0A543J5Y1</accession>
<protein>
    <recommendedName>
        <fullName evidence="3">Tetratricopeptide repeat protein</fullName>
    </recommendedName>
</protein>
<proteinExistence type="predicted"/>
<dbReference type="InterPro" id="IPR011990">
    <property type="entry name" value="TPR-like_helical_dom_sf"/>
</dbReference>